<evidence type="ECO:0000313" key="3">
    <source>
        <dbReference type="Proteomes" id="UP001206788"/>
    </source>
</evidence>
<evidence type="ECO:0000313" key="2">
    <source>
        <dbReference type="EMBL" id="MCS5489119.1"/>
    </source>
</evidence>
<keyword evidence="3" id="KW-1185">Reference proteome</keyword>
<dbReference type="EMBL" id="JANWGH010000001">
    <property type="protein sequence ID" value="MCS5489119.1"/>
    <property type="molecule type" value="Genomic_DNA"/>
</dbReference>
<gene>
    <name evidence="2" type="ORF">NY014_01685</name>
</gene>
<dbReference type="InterPro" id="IPR019619">
    <property type="entry name" value="DUF2490"/>
</dbReference>
<feature type="signal peptide" evidence="1">
    <location>
        <begin position="1"/>
        <end position="20"/>
    </location>
</feature>
<reference evidence="2 3" key="1">
    <citation type="submission" date="2022-08" db="EMBL/GenBank/DDBJ databases">
        <title>Algoriphagus sp. CAU 1643 isolated from mud.</title>
        <authorList>
            <person name="Kim W."/>
        </authorList>
    </citation>
    <scope>NUCLEOTIDE SEQUENCE [LARGE SCALE GENOMIC DNA]</scope>
    <source>
        <strain evidence="2 3">CAU 1643</strain>
    </source>
</reference>
<evidence type="ECO:0000256" key="1">
    <source>
        <dbReference type="SAM" id="SignalP"/>
    </source>
</evidence>
<name>A0ABT2G1S1_9BACT</name>
<dbReference type="Proteomes" id="UP001206788">
    <property type="component" value="Unassembled WGS sequence"/>
</dbReference>
<accession>A0ABT2G1S1</accession>
<proteinExistence type="predicted"/>
<dbReference type="PROSITE" id="PS51257">
    <property type="entry name" value="PROKAR_LIPOPROTEIN"/>
    <property type="match status" value="1"/>
</dbReference>
<dbReference type="Pfam" id="PF10677">
    <property type="entry name" value="DUF2490"/>
    <property type="match status" value="1"/>
</dbReference>
<sequence length="234" mass="27722">MRKVTLSFLVFFLFGFSCLAQRQAFFTGFFPEVAITKKLSNGNKVNFKVENQEIIYRNFENPEDRWQFRHYRTDLMAFYDWKLSPLSSMALGLFYRIQDGSNAYRLIQQFAVLDRFRRFRMGHRFRLDQTFSHNEAAEYRLRYRVALDVPLQGDELDPGEGYLVISTEPIFSLQEKEFGLENRLVLTLGKLINSQQKIEYSIDYRTDGFFKRALEPAYGQKLAISIIFDAFFHI</sequence>
<feature type="chain" id="PRO_5045170369" evidence="1">
    <location>
        <begin position="21"/>
        <end position="234"/>
    </location>
</feature>
<dbReference type="RefSeq" id="WP_259412796.1">
    <property type="nucleotide sequence ID" value="NZ_JANWGH010000001.1"/>
</dbReference>
<keyword evidence="1" id="KW-0732">Signal</keyword>
<organism evidence="2 3">
    <name type="scientific">Algoriphagus limi</name>
    <dbReference type="NCBI Taxonomy" id="2975273"/>
    <lineage>
        <taxon>Bacteria</taxon>
        <taxon>Pseudomonadati</taxon>
        <taxon>Bacteroidota</taxon>
        <taxon>Cytophagia</taxon>
        <taxon>Cytophagales</taxon>
        <taxon>Cyclobacteriaceae</taxon>
        <taxon>Algoriphagus</taxon>
    </lineage>
</organism>
<comment type="caution">
    <text evidence="2">The sequence shown here is derived from an EMBL/GenBank/DDBJ whole genome shotgun (WGS) entry which is preliminary data.</text>
</comment>
<protein>
    <submittedName>
        <fullName evidence="2">DUF2490 domain-containing protein</fullName>
    </submittedName>
</protein>